<dbReference type="EMBL" id="CM042036">
    <property type="protein sequence ID" value="KAI3743862.1"/>
    <property type="molecule type" value="Genomic_DNA"/>
</dbReference>
<proteinExistence type="predicted"/>
<evidence type="ECO:0000313" key="1">
    <source>
        <dbReference type="EMBL" id="KAI3743862.1"/>
    </source>
</evidence>
<comment type="caution">
    <text evidence="1">The sequence shown here is derived from an EMBL/GenBank/DDBJ whole genome shotgun (WGS) entry which is preliminary data.</text>
</comment>
<name>A0ACB9DC39_9ASTR</name>
<sequence>MIRTERMEMKTWKKKMMMVRISFAFCTTTFVLFAFCNGRFGFTLGGTLGDGSVVFHRYAFHTKDQSQDILPWLGFGDSNIVESSSLSTSLSFKIAYMGILIPS</sequence>
<evidence type="ECO:0000313" key="2">
    <source>
        <dbReference type="Proteomes" id="UP001056120"/>
    </source>
</evidence>
<reference evidence="2" key="1">
    <citation type="journal article" date="2022" name="Mol. Ecol. Resour.">
        <title>The genomes of chicory, endive, great burdock and yacon provide insights into Asteraceae palaeo-polyploidization history and plant inulin production.</title>
        <authorList>
            <person name="Fan W."/>
            <person name="Wang S."/>
            <person name="Wang H."/>
            <person name="Wang A."/>
            <person name="Jiang F."/>
            <person name="Liu H."/>
            <person name="Zhao H."/>
            <person name="Xu D."/>
            <person name="Zhang Y."/>
        </authorList>
    </citation>
    <scope>NUCLEOTIDE SEQUENCE [LARGE SCALE GENOMIC DNA]</scope>
    <source>
        <strain evidence="2">cv. Yunnan</strain>
    </source>
</reference>
<gene>
    <name evidence="1" type="ORF">L1987_56929</name>
</gene>
<dbReference type="Proteomes" id="UP001056120">
    <property type="component" value="Linkage Group LG19"/>
</dbReference>
<accession>A0ACB9DC39</accession>
<protein>
    <submittedName>
        <fullName evidence="1">Uncharacterized protein</fullName>
    </submittedName>
</protein>
<organism evidence="1 2">
    <name type="scientific">Smallanthus sonchifolius</name>
    <dbReference type="NCBI Taxonomy" id="185202"/>
    <lineage>
        <taxon>Eukaryota</taxon>
        <taxon>Viridiplantae</taxon>
        <taxon>Streptophyta</taxon>
        <taxon>Embryophyta</taxon>
        <taxon>Tracheophyta</taxon>
        <taxon>Spermatophyta</taxon>
        <taxon>Magnoliopsida</taxon>
        <taxon>eudicotyledons</taxon>
        <taxon>Gunneridae</taxon>
        <taxon>Pentapetalae</taxon>
        <taxon>asterids</taxon>
        <taxon>campanulids</taxon>
        <taxon>Asterales</taxon>
        <taxon>Asteraceae</taxon>
        <taxon>Asteroideae</taxon>
        <taxon>Heliantheae alliance</taxon>
        <taxon>Millerieae</taxon>
        <taxon>Smallanthus</taxon>
    </lineage>
</organism>
<reference evidence="1 2" key="2">
    <citation type="journal article" date="2022" name="Mol. Ecol. Resour.">
        <title>The genomes of chicory, endive, great burdock and yacon provide insights into Asteraceae paleo-polyploidization history and plant inulin production.</title>
        <authorList>
            <person name="Fan W."/>
            <person name="Wang S."/>
            <person name="Wang H."/>
            <person name="Wang A."/>
            <person name="Jiang F."/>
            <person name="Liu H."/>
            <person name="Zhao H."/>
            <person name="Xu D."/>
            <person name="Zhang Y."/>
        </authorList>
    </citation>
    <scope>NUCLEOTIDE SEQUENCE [LARGE SCALE GENOMIC DNA]</scope>
    <source>
        <strain evidence="2">cv. Yunnan</strain>
        <tissue evidence="1">Leaves</tissue>
    </source>
</reference>
<keyword evidence="2" id="KW-1185">Reference proteome</keyword>